<comment type="catalytic activity">
    <reaction evidence="9">
        <text>a 1,2-diacyl-sn-glycerol + UDP-alpha-D-glucose = a 1,2-diacyl-3-O-(beta-D-glucopyranosyl)-sn-glycerol + UDP + H(+)</text>
        <dbReference type="Rhea" id="RHEA:17285"/>
        <dbReference type="ChEBI" id="CHEBI:15378"/>
        <dbReference type="ChEBI" id="CHEBI:17815"/>
        <dbReference type="ChEBI" id="CHEBI:58223"/>
        <dbReference type="ChEBI" id="CHEBI:58885"/>
        <dbReference type="ChEBI" id="CHEBI:75799"/>
        <dbReference type="EC" id="2.4.1.336"/>
    </reaction>
</comment>
<feature type="transmembrane region" description="Helical" evidence="13">
    <location>
        <begin position="435"/>
        <end position="457"/>
    </location>
</feature>
<keyword evidence="5 13" id="KW-0812">Transmembrane</keyword>
<evidence type="ECO:0000256" key="3">
    <source>
        <dbReference type="ARBA" id="ARBA00022676"/>
    </source>
</evidence>
<evidence type="ECO:0000256" key="5">
    <source>
        <dbReference type="ARBA" id="ARBA00022692"/>
    </source>
</evidence>
<dbReference type="GO" id="GO:0005886">
    <property type="term" value="C:plasma membrane"/>
    <property type="evidence" value="ECO:0007669"/>
    <property type="project" value="TreeGrafter"/>
</dbReference>
<dbReference type="PANTHER" id="PTHR43867:SF4">
    <property type="entry name" value="BETA-(1-3)-GLUCOSYL TRANSFERASE"/>
    <property type="match status" value="1"/>
</dbReference>
<evidence type="ECO:0000313" key="15">
    <source>
        <dbReference type="Proteomes" id="UP001206128"/>
    </source>
</evidence>
<evidence type="ECO:0000256" key="1">
    <source>
        <dbReference type="ARBA" id="ARBA00004141"/>
    </source>
</evidence>
<dbReference type="EC" id="2.4.1.336" evidence="10"/>
<keyword evidence="8 13" id="KW-0472">Membrane</keyword>
<evidence type="ECO:0000256" key="4">
    <source>
        <dbReference type="ARBA" id="ARBA00022679"/>
    </source>
</evidence>
<evidence type="ECO:0000256" key="7">
    <source>
        <dbReference type="ARBA" id="ARBA00022989"/>
    </source>
</evidence>
<organism evidence="14 15">
    <name type="scientific">Goodfellowiella coeruleoviolacea</name>
    <dbReference type="NCBI Taxonomy" id="334858"/>
    <lineage>
        <taxon>Bacteria</taxon>
        <taxon>Bacillati</taxon>
        <taxon>Actinomycetota</taxon>
        <taxon>Actinomycetes</taxon>
        <taxon>Pseudonocardiales</taxon>
        <taxon>Pseudonocardiaceae</taxon>
        <taxon>Goodfellowiella</taxon>
    </lineage>
</organism>
<name>A0AAE3GJ79_9PSEU</name>
<feature type="transmembrane region" description="Helical" evidence="13">
    <location>
        <begin position="498"/>
        <end position="521"/>
    </location>
</feature>
<keyword evidence="6" id="KW-0460">Magnesium</keyword>
<evidence type="ECO:0000256" key="12">
    <source>
        <dbReference type="ARBA" id="ARBA00078564"/>
    </source>
</evidence>
<evidence type="ECO:0000256" key="10">
    <source>
        <dbReference type="ARBA" id="ARBA00066964"/>
    </source>
</evidence>
<sequence>MTVFCVAQLASVILLTCNPHRRKQSHRSALHHNVLVVNVLCFALGLLAAVAAGGSFLHCLVVATVGAMAGGVAGHLLVNFWPAGTTYIVTKLAMCVLSFVWSVSFVTFIADYGISVLTIALTVVGLLLSIVFLPSDLLVDLETWQVLFRFRWRRQGGTVRTRPPEYAPMVSVQVPIHAEPPEIVIRTLDALSRLNYPNYEVMVIDNNTADEALWRPVAEHCARLGPRFRFLHVEGIAGAKAGALNWARPYIAAGTELVGVVDADYVAHPDWLAHTVGYFQDPAMGFVQCPHAYRDYESSAFGRIANAEYTPFFRTAMIGLDENGAGITVGTMSVIRLAALDGAGGWAEWCMTEDSELAIRIHAQGYTSTYVERPYGWGLIPDTWAGYKKQRYRWTYGPVQEWLAHRRLFYPGNSRIPSQLNLVQRLYHANHGLRNYILGIRFVGLAFGPVVLLSMIANGDMWPVPVGWLVPFAALFVTKQVLRVAECRQVLRYTAREFLRLTIAARALFYVISVASFAAVLGRKTMWQRTDKFRRRQRSFPALQGAVVETVLAVLFLVFAVLSVAALPIGIVSVVMAGGFLSQSLTFAAAPALAYLSARDLERSALPTETIPLVSR</sequence>
<dbReference type="EMBL" id="JAMTCK010000017">
    <property type="protein sequence ID" value="MCP2169165.1"/>
    <property type="molecule type" value="Genomic_DNA"/>
</dbReference>
<dbReference type="SUPFAM" id="SSF53448">
    <property type="entry name" value="Nucleotide-diphospho-sugar transferases"/>
    <property type="match status" value="1"/>
</dbReference>
<comment type="subcellular location">
    <subcellularLocation>
        <location evidence="1">Membrane</location>
        <topology evidence="1">Multi-pass membrane protein</topology>
    </subcellularLocation>
</comment>
<dbReference type="InterPro" id="IPR029044">
    <property type="entry name" value="Nucleotide-diphossugar_trans"/>
</dbReference>
<evidence type="ECO:0000256" key="13">
    <source>
        <dbReference type="SAM" id="Phobius"/>
    </source>
</evidence>
<dbReference type="FunFam" id="3.90.550.10:FF:000164">
    <property type="entry name" value="Beta-(1-3)-glucosyl transferase"/>
    <property type="match status" value="1"/>
</dbReference>
<feature type="transmembrane region" description="Helical" evidence="13">
    <location>
        <begin position="571"/>
        <end position="596"/>
    </location>
</feature>
<dbReference type="GO" id="GO:0016758">
    <property type="term" value="F:hexosyltransferase activity"/>
    <property type="evidence" value="ECO:0007669"/>
    <property type="project" value="TreeGrafter"/>
</dbReference>
<reference evidence="14" key="1">
    <citation type="submission" date="2022-06" db="EMBL/GenBank/DDBJ databases">
        <title>Genomic Encyclopedia of Archaeal and Bacterial Type Strains, Phase II (KMG-II): from individual species to whole genera.</title>
        <authorList>
            <person name="Goeker M."/>
        </authorList>
    </citation>
    <scope>NUCLEOTIDE SEQUENCE</scope>
    <source>
        <strain evidence="14">DSM 43935</strain>
    </source>
</reference>
<dbReference type="InterPro" id="IPR050321">
    <property type="entry name" value="Glycosyltr_2/OpgH_subfam"/>
</dbReference>
<evidence type="ECO:0000256" key="6">
    <source>
        <dbReference type="ARBA" id="ARBA00022842"/>
    </source>
</evidence>
<dbReference type="Gene3D" id="3.90.550.10">
    <property type="entry name" value="Spore Coat Polysaccharide Biosynthesis Protein SpsA, Chain A"/>
    <property type="match status" value="1"/>
</dbReference>
<feature type="transmembrane region" description="Helical" evidence="13">
    <location>
        <begin position="116"/>
        <end position="139"/>
    </location>
</feature>
<accession>A0AAE3GJ79</accession>
<dbReference type="Proteomes" id="UP001206128">
    <property type="component" value="Unassembled WGS sequence"/>
</dbReference>
<feature type="transmembrane region" description="Helical" evidence="13">
    <location>
        <begin position="30"/>
        <end position="49"/>
    </location>
</feature>
<keyword evidence="4" id="KW-0808">Transferase</keyword>
<comment type="caution">
    <text evidence="14">The sequence shown here is derived from an EMBL/GenBank/DDBJ whole genome shotgun (WGS) entry which is preliminary data.</text>
</comment>
<feature type="transmembrane region" description="Helical" evidence="13">
    <location>
        <begin position="542"/>
        <end position="565"/>
    </location>
</feature>
<gene>
    <name evidence="14" type="ORF">LX83_006049</name>
</gene>
<evidence type="ECO:0000313" key="14">
    <source>
        <dbReference type="EMBL" id="MCP2169165.1"/>
    </source>
</evidence>
<dbReference type="PANTHER" id="PTHR43867">
    <property type="entry name" value="CELLULOSE SYNTHASE CATALYTIC SUBUNIT A [UDP-FORMING]"/>
    <property type="match status" value="1"/>
</dbReference>
<evidence type="ECO:0000256" key="9">
    <source>
        <dbReference type="ARBA" id="ARBA00053004"/>
    </source>
</evidence>
<proteinExistence type="inferred from homology"/>
<comment type="similarity">
    <text evidence="2">Belongs to the glycosyltransferase 2 family.</text>
</comment>
<evidence type="ECO:0000256" key="8">
    <source>
        <dbReference type="ARBA" id="ARBA00023136"/>
    </source>
</evidence>
<keyword evidence="3" id="KW-0328">Glycosyltransferase</keyword>
<dbReference type="Pfam" id="PF13641">
    <property type="entry name" value="Glyco_tranf_2_3"/>
    <property type="match status" value="1"/>
</dbReference>
<protein>
    <recommendedName>
        <fullName evidence="11">Beta-monoglucosyldiacylglycerol synthase</fullName>
        <ecNumber evidence="10">2.4.1.336</ecNumber>
    </recommendedName>
    <alternativeName>
        <fullName evidence="12">UDP-glucose:1,2-diacylglycerol 3-beta-D-glucosyltransferase</fullName>
    </alternativeName>
</protein>
<dbReference type="AlphaFoldDB" id="A0AAE3GJ79"/>
<evidence type="ECO:0000256" key="11">
    <source>
        <dbReference type="ARBA" id="ARBA00068721"/>
    </source>
</evidence>
<feature type="transmembrane region" description="Helical" evidence="13">
    <location>
        <begin position="92"/>
        <end position="110"/>
    </location>
</feature>
<feature type="transmembrane region" description="Helical" evidence="13">
    <location>
        <begin position="55"/>
        <end position="80"/>
    </location>
</feature>
<keyword evidence="7 13" id="KW-1133">Transmembrane helix</keyword>
<evidence type="ECO:0000256" key="2">
    <source>
        <dbReference type="ARBA" id="ARBA00006739"/>
    </source>
</evidence>
<keyword evidence="15" id="KW-1185">Reference proteome</keyword>